<evidence type="ECO:0000313" key="3">
    <source>
        <dbReference type="Proteomes" id="UP000184028"/>
    </source>
</evidence>
<keyword evidence="3" id="KW-1185">Reference proteome</keyword>
<dbReference type="AlphaFoldDB" id="A0A1M7D710"/>
<evidence type="ECO:0000256" key="1">
    <source>
        <dbReference type="SAM" id="Phobius"/>
    </source>
</evidence>
<dbReference type="Proteomes" id="UP000184028">
    <property type="component" value="Unassembled WGS sequence"/>
</dbReference>
<keyword evidence="1" id="KW-0472">Membrane</keyword>
<accession>A0A1M7D710</accession>
<organism evidence="2 3">
    <name type="scientific">Flavobacterium chilense</name>
    <dbReference type="NCBI Taxonomy" id="946677"/>
    <lineage>
        <taxon>Bacteria</taxon>
        <taxon>Pseudomonadati</taxon>
        <taxon>Bacteroidota</taxon>
        <taxon>Flavobacteriia</taxon>
        <taxon>Flavobacteriales</taxon>
        <taxon>Flavobacteriaceae</taxon>
        <taxon>Flavobacterium</taxon>
    </lineage>
</organism>
<reference evidence="3" key="1">
    <citation type="submission" date="2016-11" db="EMBL/GenBank/DDBJ databases">
        <authorList>
            <person name="Varghese N."/>
            <person name="Submissions S."/>
        </authorList>
    </citation>
    <scope>NUCLEOTIDE SEQUENCE [LARGE SCALE GENOMIC DNA]</scope>
    <source>
        <strain evidence="3">DSM 24724</strain>
    </source>
</reference>
<name>A0A1M7D710_9FLAO</name>
<dbReference type="EMBL" id="FRBT01000002">
    <property type="protein sequence ID" value="SHL75163.1"/>
    <property type="molecule type" value="Genomic_DNA"/>
</dbReference>
<evidence type="ECO:0000313" key="2">
    <source>
        <dbReference type="EMBL" id="SHL75163.1"/>
    </source>
</evidence>
<dbReference type="OrthoDB" id="1274032at2"/>
<gene>
    <name evidence="2" type="ORF">SAMN05444484_102452</name>
</gene>
<protein>
    <submittedName>
        <fullName evidence="2">Uncharacterized protein</fullName>
    </submittedName>
</protein>
<dbReference type="RefSeq" id="WP_068841916.1">
    <property type="nucleotide sequence ID" value="NZ_FRBT01000002.1"/>
</dbReference>
<dbReference type="STRING" id="946677.SAMN05444484_102452"/>
<feature type="transmembrane region" description="Helical" evidence="1">
    <location>
        <begin position="40"/>
        <end position="61"/>
    </location>
</feature>
<proteinExistence type="predicted"/>
<sequence>MNDLPKNLTLFYVLGIFTIITGMVYAIMLLDENSASDGLMGIYILFCLLPITVIVIVDRFLVRKFGNQKVNKVQFSFLGFIIVLWSLRAIANL</sequence>
<feature type="transmembrane region" description="Helical" evidence="1">
    <location>
        <begin position="7"/>
        <end position="28"/>
    </location>
</feature>
<keyword evidence="1" id="KW-0812">Transmembrane</keyword>
<feature type="transmembrane region" description="Helical" evidence="1">
    <location>
        <begin position="73"/>
        <end position="91"/>
    </location>
</feature>
<keyword evidence="1" id="KW-1133">Transmembrane helix</keyword>